<dbReference type="InterPro" id="IPR041308">
    <property type="entry name" value="Xer_N"/>
</dbReference>
<evidence type="ECO:0000313" key="7">
    <source>
        <dbReference type="EMBL" id="RDU67438.1"/>
    </source>
</evidence>
<keyword evidence="1" id="KW-0229">DNA integration</keyword>
<gene>
    <name evidence="7" type="ORF">CQA54_04665</name>
</gene>
<dbReference type="InterPro" id="IPR044068">
    <property type="entry name" value="CB"/>
</dbReference>
<dbReference type="Proteomes" id="UP000256514">
    <property type="component" value="Unassembled WGS sequence"/>
</dbReference>
<dbReference type="InterPro" id="IPR050090">
    <property type="entry name" value="Tyrosine_recombinase_XerCD"/>
</dbReference>
<feature type="domain" description="Tyr recombinase" evidence="5">
    <location>
        <begin position="163"/>
        <end position="354"/>
    </location>
</feature>
<evidence type="ECO:0000256" key="1">
    <source>
        <dbReference type="ARBA" id="ARBA00022908"/>
    </source>
</evidence>
<feature type="domain" description="Core-binding (CB)" evidence="6">
    <location>
        <begin position="49"/>
        <end position="134"/>
    </location>
</feature>
<proteinExistence type="predicted"/>
<keyword evidence="8" id="KW-1185">Reference proteome</keyword>
<dbReference type="OrthoDB" id="9801717at2"/>
<dbReference type="EMBL" id="NXLT01000003">
    <property type="protein sequence ID" value="RDU67438.1"/>
    <property type="molecule type" value="Genomic_DNA"/>
</dbReference>
<accession>A0A3D8IQ79</accession>
<dbReference type="GO" id="GO:0006310">
    <property type="term" value="P:DNA recombination"/>
    <property type="evidence" value="ECO:0007669"/>
    <property type="project" value="UniProtKB-KW"/>
</dbReference>
<evidence type="ECO:0000256" key="4">
    <source>
        <dbReference type="PROSITE-ProRule" id="PRU01248"/>
    </source>
</evidence>
<dbReference type="PANTHER" id="PTHR30349">
    <property type="entry name" value="PHAGE INTEGRASE-RELATED"/>
    <property type="match status" value="1"/>
</dbReference>
<keyword evidence="3" id="KW-0233">DNA recombination</keyword>
<evidence type="ECO:0000313" key="8">
    <source>
        <dbReference type="Proteomes" id="UP000256514"/>
    </source>
</evidence>
<dbReference type="Pfam" id="PF18644">
    <property type="entry name" value="Phage_int_SAM_6"/>
    <property type="match status" value="1"/>
</dbReference>
<dbReference type="GO" id="GO:0015074">
    <property type="term" value="P:DNA integration"/>
    <property type="evidence" value="ECO:0007669"/>
    <property type="project" value="UniProtKB-KW"/>
</dbReference>
<protein>
    <submittedName>
        <fullName evidence="7">Integrase</fullName>
    </submittedName>
</protein>
<dbReference type="InterPro" id="IPR011010">
    <property type="entry name" value="DNA_brk_join_enz"/>
</dbReference>
<comment type="caution">
    <text evidence="7">The sequence shown here is derived from an EMBL/GenBank/DDBJ whole genome shotgun (WGS) entry which is preliminary data.</text>
</comment>
<dbReference type="PROSITE" id="PS51900">
    <property type="entry name" value="CB"/>
    <property type="match status" value="1"/>
</dbReference>
<sequence length="361" mass="41928">MQYPLESYSTFEQNLLCWMGRFVRWKINTLSNHQVRDKEAILQCLKALHTAPHTIQELLFLCKKARNAGLVGINLFSTPLHKLYEYLTSLQLDSLTRIDEELLVDFLSVYTSKLSDASKKNYRIVLIGFFGYIDKHNTYNQGSFVFGIKLAIRHIVSQASGQKLPTYLDENELERFLEAIDTTPLPIHRMARDRLIIKVIIYTGMRVSEALSLRTKDLIPQHDIWMFQIRGKGNKMRVAMIKKEKIDSLMRLWMQTRSEIALHTNIEDNLIFCNNKGGKLTQARVYQVLGEILKYAGIKKEKMGAHMLRHTFATMLYSKKHDLVLVQEALGHASLNTSRIYTHFDKQRLLEATNVMDDFEK</sequence>
<organism evidence="7 8">
    <name type="scientific">Helicobacter equorum</name>
    <dbReference type="NCBI Taxonomy" id="361872"/>
    <lineage>
        <taxon>Bacteria</taxon>
        <taxon>Pseudomonadati</taxon>
        <taxon>Campylobacterota</taxon>
        <taxon>Epsilonproteobacteria</taxon>
        <taxon>Campylobacterales</taxon>
        <taxon>Helicobacteraceae</taxon>
        <taxon>Helicobacter</taxon>
    </lineage>
</organism>
<evidence type="ECO:0000256" key="3">
    <source>
        <dbReference type="ARBA" id="ARBA00023172"/>
    </source>
</evidence>
<name>A0A3D8IQ79_9HELI</name>
<dbReference type="Pfam" id="PF00589">
    <property type="entry name" value="Phage_integrase"/>
    <property type="match status" value="1"/>
</dbReference>
<keyword evidence="2 4" id="KW-0238">DNA-binding</keyword>
<dbReference type="PANTHER" id="PTHR30349:SF64">
    <property type="entry name" value="PROPHAGE INTEGRASE INTD-RELATED"/>
    <property type="match status" value="1"/>
</dbReference>
<dbReference type="AlphaFoldDB" id="A0A3D8IQ79"/>
<evidence type="ECO:0000259" key="6">
    <source>
        <dbReference type="PROSITE" id="PS51900"/>
    </source>
</evidence>
<dbReference type="Gene3D" id="1.10.443.10">
    <property type="entry name" value="Intergrase catalytic core"/>
    <property type="match status" value="1"/>
</dbReference>
<dbReference type="SUPFAM" id="SSF56349">
    <property type="entry name" value="DNA breaking-rejoining enzymes"/>
    <property type="match status" value="1"/>
</dbReference>
<reference evidence="7 8" key="1">
    <citation type="submission" date="2018-04" db="EMBL/GenBank/DDBJ databases">
        <title>Novel Campyloabacter and Helicobacter Species and Strains.</title>
        <authorList>
            <person name="Mannion A.J."/>
            <person name="Shen Z."/>
            <person name="Fox J.G."/>
        </authorList>
    </citation>
    <scope>NUCLEOTIDE SEQUENCE [LARGE SCALE GENOMIC DNA]</scope>
    <source>
        <strain evidence="7 8">MIT 12-6600</strain>
    </source>
</reference>
<evidence type="ECO:0000259" key="5">
    <source>
        <dbReference type="PROSITE" id="PS51898"/>
    </source>
</evidence>
<evidence type="ECO:0000256" key="2">
    <source>
        <dbReference type="ARBA" id="ARBA00023125"/>
    </source>
</evidence>
<dbReference type="InterPro" id="IPR013762">
    <property type="entry name" value="Integrase-like_cat_sf"/>
</dbReference>
<dbReference type="GO" id="GO:0003677">
    <property type="term" value="F:DNA binding"/>
    <property type="evidence" value="ECO:0007669"/>
    <property type="project" value="UniProtKB-UniRule"/>
</dbReference>
<dbReference type="PROSITE" id="PS51898">
    <property type="entry name" value="TYR_RECOMBINASE"/>
    <property type="match status" value="1"/>
</dbReference>
<dbReference type="InterPro" id="IPR002104">
    <property type="entry name" value="Integrase_catalytic"/>
</dbReference>